<feature type="domain" description="DUF3857" evidence="2">
    <location>
        <begin position="66"/>
        <end position="219"/>
    </location>
</feature>
<dbReference type="Pfam" id="PF01841">
    <property type="entry name" value="Transglut_core"/>
    <property type="match status" value="1"/>
</dbReference>
<dbReference type="EMBL" id="BAAAGF010000005">
    <property type="protein sequence ID" value="GAA0749273.1"/>
    <property type="molecule type" value="Genomic_DNA"/>
</dbReference>
<protein>
    <recommendedName>
        <fullName evidence="5">Transglutaminase superfamily protein</fullName>
    </recommendedName>
</protein>
<reference evidence="4" key="1">
    <citation type="journal article" date="2019" name="Int. J. Syst. Evol. Microbiol.">
        <title>The Global Catalogue of Microorganisms (GCM) 10K type strain sequencing project: providing services to taxonomists for standard genome sequencing and annotation.</title>
        <authorList>
            <consortium name="The Broad Institute Genomics Platform"/>
            <consortium name="The Broad Institute Genome Sequencing Center for Infectious Disease"/>
            <person name="Wu L."/>
            <person name="Ma J."/>
        </authorList>
    </citation>
    <scope>NUCLEOTIDE SEQUENCE [LARGE SCALE GENOMIC DNA]</scope>
    <source>
        <strain evidence="4">JCM 15976</strain>
    </source>
</reference>
<dbReference type="Gene3D" id="3.10.620.30">
    <property type="match status" value="1"/>
</dbReference>
<dbReference type="Proteomes" id="UP001500736">
    <property type="component" value="Unassembled WGS sequence"/>
</dbReference>
<accession>A0ABP3V890</accession>
<dbReference type="RefSeq" id="WP_343799382.1">
    <property type="nucleotide sequence ID" value="NZ_BAAAGF010000005.1"/>
</dbReference>
<dbReference type="SUPFAM" id="SSF54001">
    <property type="entry name" value="Cysteine proteinases"/>
    <property type="match status" value="1"/>
</dbReference>
<proteinExistence type="predicted"/>
<gene>
    <name evidence="3" type="ORF">GCM10009431_28680</name>
</gene>
<keyword evidence="4" id="KW-1185">Reference proteome</keyword>
<organism evidence="3 4">
    <name type="scientific">Gaetbulibacter jejuensis</name>
    <dbReference type="NCBI Taxonomy" id="584607"/>
    <lineage>
        <taxon>Bacteria</taxon>
        <taxon>Pseudomonadati</taxon>
        <taxon>Bacteroidota</taxon>
        <taxon>Flavobacteriia</taxon>
        <taxon>Flavobacteriales</taxon>
        <taxon>Flavobacteriaceae</taxon>
        <taxon>Gaetbulibacter</taxon>
    </lineage>
</organism>
<evidence type="ECO:0008006" key="5">
    <source>
        <dbReference type="Google" id="ProtNLM"/>
    </source>
</evidence>
<dbReference type="Gene3D" id="2.60.120.1130">
    <property type="match status" value="1"/>
</dbReference>
<dbReference type="Gene3D" id="2.60.40.3140">
    <property type="match status" value="1"/>
</dbReference>
<dbReference type="InterPro" id="IPR038765">
    <property type="entry name" value="Papain-like_cys_pep_sf"/>
</dbReference>
<sequence length="673" mass="77272">MKKTVIIFLLFIGQLTYCQNYKFGKVSEEELLETQHPEYPEATAAILYKKQKIMFDYIQGKGFIQSTEIQERIKIYNKEGFDYATKMISLYDGASSASSEKLIGLKAYTYNIEGGKIIKDKLKNSDVFDEDTNKYRKTTKFTMPNLKEGCVIELEYTIESQLFSIDDIAFQQMIPTKNFELSLNTPEYLIYKTFLNPRATYIPQLTETKKRRSVTITSRERSQSRGGGLANYSSSKIDFNDNVVEANLSNIPPLKDENYVDNLANYQSRLLVELERIELPNQPIEYLSTTWEKVTNTIYDDSDFGDQLSKNNYFKKDLETLMSSKPTDDKIEKVSMILDFVKSKVKWNEYYGYTAEQGVSKAYKDGVGNSADINLMLTSMLRYAGMDANPVLVSTKNNGIPLVPTRSGFNYVISAVNVDGKIILIDATRKHGTIDILPTNTLNWLGRLIKEDGSSDWINLIPEVSSSEMVSLNAKLETDLSINGKIRHQYTNYQANRLRNKYDGYGDEKVIETLEKDKGLIEISDLNLSQINEVDKPVLLSYDFNIDEAIEDVGGDLYLKPMLFLASKENPFKQDTRIYPIDFVYPISDKYMVNMMIPEGYELDVLPESVKYQFNGSDGVFTYMANKNGSYIQFVITFELNKTLILPTEYKQFKEFYQLMIEKQNEQIVLKKI</sequence>
<dbReference type="Pfam" id="PF12969">
    <property type="entry name" value="DUF3857"/>
    <property type="match status" value="1"/>
</dbReference>
<dbReference type="InterPro" id="IPR002931">
    <property type="entry name" value="Transglutaminase-like"/>
</dbReference>
<comment type="caution">
    <text evidence="3">The sequence shown here is derived from an EMBL/GenBank/DDBJ whole genome shotgun (WGS) entry which is preliminary data.</text>
</comment>
<evidence type="ECO:0000313" key="3">
    <source>
        <dbReference type="EMBL" id="GAA0749273.1"/>
    </source>
</evidence>
<evidence type="ECO:0000313" key="4">
    <source>
        <dbReference type="Proteomes" id="UP001500736"/>
    </source>
</evidence>
<name>A0ABP3V890_9FLAO</name>
<evidence type="ECO:0000259" key="2">
    <source>
        <dbReference type="Pfam" id="PF12969"/>
    </source>
</evidence>
<dbReference type="InterPro" id="IPR024618">
    <property type="entry name" value="DUF3857"/>
</dbReference>
<evidence type="ECO:0000259" key="1">
    <source>
        <dbReference type="Pfam" id="PF01841"/>
    </source>
</evidence>
<feature type="domain" description="Transglutaminase-like" evidence="1">
    <location>
        <begin position="324"/>
        <end position="397"/>
    </location>
</feature>